<sequence>MNYKYTLPAALIGVSIALVQTQTAFAISKIHSVPWKLFFPRLRFIMAQILPLGAVDNDLSRLVGAENCVF</sequence>
<organism evidence="1 2">
    <name type="scientific">Sphaerospermopsis torques-reginae ITEP-024</name>
    <dbReference type="NCBI Taxonomy" id="984208"/>
    <lineage>
        <taxon>Bacteria</taxon>
        <taxon>Bacillati</taxon>
        <taxon>Cyanobacteriota</taxon>
        <taxon>Cyanophyceae</taxon>
        <taxon>Nostocales</taxon>
        <taxon>Aphanizomenonaceae</taxon>
        <taxon>Sphaerospermopsis</taxon>
        <taxon>Sphaerospermopsis torques-reginae</taxon>
    </lineage>
</organism>
<dbReference type="RefSeq" id="WP_220610504.1">
    <property type="nucleotide sequence ID" value="NZ_CP080598.1"/>
</dbReference>
<reference evidence="1 2" key="1">
    <citation type="journal article" date="2022" name="J. Am. Chem. Soc.">
        <title>Biosynthesis of Guanitoxin Enables Global Environmental Detection in Freshwater Cyanobacteria.</title>
        <authorList>
            <person name="Lima S.T."/>
            <person name="Fallon T.R."/>
            <person name="Cordoza J.L."/>
            <person name="Chekan J.R."/>
            <person name="Delbaje E."/>
            <person name="Hopiavuori A.R."/>
            <person name="Alvarenga D.O."/>
            <person name="Wood S.M."/>
            <person name="Luhavaya H."/>
            <person name="Baumgartner J.T."/>
            <person name="Dorr F.A."/>
            <person name="Etchegaray A."/>
            <person name="Pinto E."/>
            <person name="McKinnie S.M.K."/>
            <person name="Fiore M.F."/>
            <person name="Moore B.S."/>
        </authorList>
    </citation>
    <scope>NUCLEOTIDE SEQUENCE [LARGE SCALE GENOMIC DNA]</scope>
    <source>
        <strain evidence="1 2">ITEP-024</strain>
    </source>
</reference>
<dbReference type="Proteomes" id="UP000826540">
    <property type="component" value="Chromosome"/>
</dbReference>
<evidence type="ECO:0000313" key="1">
    <source>
        <dbReference type="EMBL" id="QYX32628.1"/>
    </source>
</evidence>
<dbReference type="EMBL" id="CP080598">
    <property type="protein sequence ID" value="QYX32628.1"/>
    <property type="molecule type" value="Genomic_DNA"/>
</dbReference>
<gene>
    <name evidence="1" type="ORF">K2F26_04395</name>
</gene>
<evidence type="ECO:0000313" key="2">
    <source>
        <dbReference type="Proteomes" id="UP000826540"/>
    </source>
</evidence>
<protein>
    <submittedName>
        <fullName evidence="1">Uncharacterized protein</fullName>
    </submittedName>
</protein>
<name>A0ABX8X278_9CYAN</name>
<keyword evidence="2" id="KW-1185">Reference proteome</keyword>
<accession>A0ABX8X278</accession>
<proteinExistence type="predicted"/>